<organism evidence="1 2">
    <name type="scientific">Ructibacterium gallinarum</name>
    <dbReference type="NCBI Taxonomy" id="2779355"/>
    <lineage>
        <taxon>Bacteria</taxon>
        <taxon>Bacillati</taxon>
        <taxon>Bacillota</taxon>
        <taxon>Clostridia</taxon>
        <taxon>Eubacteriales</taxon>
        <taxon>Oscillospiraceae</taxon>
        <taxon>Ructibacterium</taxon>
    </lineage>
</organism>
<protein>
    <submittedName>
        <fullName evidence="1">Uncharacterized protein</fullName>
    </submittedName>
</protein>
<evidence type="ECO:0000313" key="2">
    <source>
        <dbReference type="Proteomes" id="UP000806542"/>
    </source>
</evidence>
<evidence type="ECO:0000313" key="1">
    <source>
        <dbReference type="EMBL" id="MBE5041209.1"/>
    </source>
</evidence>
<dbReference type="AlphaFoldDB" id="A0A9D5M7Z4"/>
<comment type="caution">
    <text evidence="1">The sequence shown here is derived from an EMBL/GenBank/DDBJ whole genome shotgun (WGS) entry which is preliminary data.</text>
</comment>
<gene>
    <name evidence="1" type="ORF">INF28_12175</name>
</gene>
<name>A0A9D5M7Z4_9FIRM</name>
<proteinExistence type="predicted"/>
<reference evidence="1" key="1">
    <citation type="submission" date="2020-10" db="EMBL/GenBank/DDBJ databases">
        <title>ChiBAC.</title>
        <authorList>
            <person name="Zenner C."/>
            <person name="Hitch T.C.A."/>
            <person name="Clavel T."/>
        </authorList>
    </citation>
    <scope>NUCLEOTIDE SEQUENCE</scope>
    <source>
        <strain evidence="1">DSM 107454</strain>
    </source>
</reference>
<sequence>MQQNNNHRDSFVKAVTELGLQNGAFFDECEYAEQRLAREIPPDFNPLKYFKFEPIYNFEVGRNGDYITTHHYTHNPLFANNGFMLDFTETKMTSTISCVSEGYELWLLDNLKLVVVYSCQMRVTQGGIIELATYRHRVKDGLYQFRLNFDPEYFAELVIDKVLDAMCGEERKNLFDDLSSTLYKVSTR</sequence>
<keyword evidence="2" id="KW-1185">Reference proteome</keyword>
<dbReference type="Proteomes" id="UP000806542">
    <property type="component" value="Unassembled WGS sequence"/>
</dbReference>
<dbReference type="EMBL" id="JADCKB010000041">
    <property type="protein sequence ID" value="MBE5041209.1"/>
    <property type="molecule type" value="Genomic_DNA"/>
</dbReference>
<accession>A0A9D5M7Z4</accession>